<dbReference type="EMBL" id="SHOA02000001">
    <property type="protein sequence ID" value="TDH73347.1"/>
    <property type="molecule type" value="Genomic_DNA"/>
</dbReference>
<evidence type="ECO:0000313" key="2">
    <source>
        <dbReference type="EMBL" id="TDH73347.1"/>
    </source>
</evidence>
<evidence type="ECO:0000313" key="3">
    <source>
        <dbReference type="Proteomes" id="UP000294530"/>
    </source>
</evidence>
<name>A0A976NZL3_BRELC</name>
<reference evidence="2 3" key="1">
    <citation type="journal article" date="2021" name="Genome Biol.">
        <title>AFLAP: assembly-free linkage analysis pipeline using k-mers from genome sequencing data.</title>
        <authorList>
            <person name="Fletcher K."/>
            <person name="Zhang L."/>
            <person name="Gil J."/>
            <person name="Han R."/>
            <person name="Cavanaugh K."/>
            <person name="Michelmore R."/>
        </authorList>
    </citation>
    <scope>NUCLEOTIDE SEQUENCE [LARGE SCALE GENOMIC DNA]</scope>
    <source>
        <strain evidence="2 3">SF5</strain>
    </source>
</reference>
<dbReference type="GeneID" id="94350675"/>
<protein>
    <submittedName>
        <fullName evidence="2">Uncharacterized protein</fullName>
    </submittedName>
</protein>
<sequence>MIREVWRIELGLGVGPFRLGASIAEVLHVLKSRLPVRPFEIVYDVSEPYKRDVVVKSDQDGLKLLFDPLRQMLKCIDFYDVNRVALKFGRVIIFGGDISATFMSVYNLFGPTFPGHYNAAVESYVLAYDGGCIRFSIPVKYRDLYEDCTNLPMEFPNGATSAATGLAVFVGEDYRSPESPPPVEKHYFEEVGVEIDGNITSLAFAGRKQCIRLGWSPQVLQNSFVCDYDFDVEFRALQEIISKLGAPVSVFRRFEDPNYGSLKSFEYFTSVVLLIHICSATIAGGIEAEYFHNYPHLGLDILYNVMHRASKVILKTNALGHPDFGAYNKCNFLLKFPLSAPQESKLSQRSIIKVTPHISWKEICLTFEKATDLRPVVHDNGLGLHPFGSTLCYPLTPGCTFEVMKNGFIASVTLSIRN</sequence>
<dbReference type="Proteomes" id="UP000294530">
    <property type="component" value="Unassembled WGS sequence"/>
</dbReference>
<dbReference type="AlphaFoldDB" id="A0A976NZL3"/>
<comment type="caution">
    <text evidence="2">The sequence shown here is derived from an EMBL/GenBank/DDBJ whole genome shotgun (WGS) entry which is preliminary data.</text>
</comment>
<evidence type="ECO:0000256" key="1">
    <source>
        <dbReference type="ARBA" id="ARBA00024339"/>
    </source>
</evidence>
<dbReference type="InterPro" id="IPR039156">
    <property type="entry name" value="PHAF1/BROMI"/>
</dbReference>
<dbReference type="InterPro" id="IPR005373">
    <property type="entry name" value="PHAF1"/>
</dbReference>
<organism evidence="2 3">
    <name type="scientific">Bremia lactucae</name>
    <name type="common">Lettuce downy mildew</name>
    <dbReference type="NCBI Taxonomy" id="4779"/>
    <lineage>
        <taxon>Eukaryota</taxon>
        <taxon>Sar</taxon>
        <taxon>Stramenopiles</taxon>
        <taxon>Oomycota</taxon>
        <taxon>Peronosporomycetes</taxon>
        <taxon>Peronosporales</taxon>
        <taxon>Peronosporaceae</taxon>
        <taxon>Bremia</taxon>
    </lineage>
</organism>
<gene>
    <name evidence="2" type="ORF">CCR75_006939</name>
</gene>
<accession>A0A976NZL3</accession>
<dbReference type="PANTHER" id="PTHR13465">
    <property type="entry name" value="UPF0183 PROTEIN"/>
    <property type="match status" value="1"/>
</dbReference>
<comment type="similarity">
    <text evidence="1">Belongs to the PHAF1 family.</text>
</comment>
<dbReference type="Pfam" id="PF03676">
    <property type="entry name" value="PHAF1"/>
    <property type="match status" value="1"/>
</dbReference>
<proteinExistence type="inferred from homology"/>
<dbReference type="OrthoDB" id="411211at2759"/>
<dbReference type="KEGG" id="blac:94350675"/>
<dbReference type="PANTHER" id="PTHR13465:SF2">
    <property type="entry name" value="PHAGOSOME ASSEMBLY FACTOR 1"/>
    <property type="match status" value="1"/>
</dbReference>
<dbReference type="RefSeq" id="XP_067822845.1">
    <property type="nucleotide sequence ID" value="XM_067965004.1"/>
</dbReference>
<keyword evidence="3" id="KW-1185">Reference proteome</keyword>